<dbReference type="GeneID" id="106810027"/>
<accession>A0ABM1E991</accession>
<dbReference type="PANTHER" id="PTHR13006">
    <property type="entry name" value="PAPILLOMAVIRUS REGULATORY FACTOR PRF-1"/>
    <property type="match status" value="1"/>
</dbReference>
<keyword evidence="7" id="KW-0804">Transcription</keyword>
<evidence type="ECO:0000259" key="9">
    <source>
        <dbReference type="Pfam" id="PF15997"/>
    </source>
</evidence>
<dbReference type="InterPro" id="IPR052253">
    <property type="entry name" value="CR1/CR2-DNA-binding_regulator"/>
</dbReference>
<sequence>MSSGKRLAKRSILGSRVCVQCDDGHFYPGIIQATKTKASGEEHYSVRLDSRRTVEGRNRDIVGVGFQTVTSVQLQEGQRVFITLTGREVPGSVIRHDANDEVTVTTHGSSSDGVTAQTVVRRIQEVRLLESRKSARLMDLDTDYSFMADPVLAEKRRAISNNIDVPLNPR</sequence>
<gene>
    <name evidence="11" type="primary">LOC106810027</name>
</gene>
<feature type="domain" description="DUF4772" evidence="9">
    <location>
        <begin position="5"/>
        <end position="105"/>
    </location>
</feature>
<keyword evidence="4" id="KW-0862">Zinc</keyword>
<protein>
    <submittedName>
        <fullName evidence="11">Uncharacterized protein LOC106810027</fullName>
    </submittedName>
</protein>
<proteinExistence type="predicted"/>
<dbReference type="RefSeq" id="XP_014668762.1">
    <property type="nucleotide sequence ID" value="XM_014813276.1"/>
</dbReference>
<keyword evidence="10" id="KW-1185">Reference proteome</keyword>
<keyword evidence="2" id="KW-0479">Metal-binding</keyword>
<keyword evidence="8" id="KW-0539">Nucleus</keyword>
<evidence type="ECO:0000256" key="8">
    <source>
        <dbReference type="ARBA" id="ARBA00023242"/>
    </source>
</evidence>
<evidence type="ECO:0000256" key="2">
    <source>
        <dbReference type="ARBA" id="ARBA00022723"/>
    </source>
</evidence>
<keyword evidence="3" id="KW-0863">Zinc-finger</keyword>
<evidence type="ECO:0000256" key="3">
    <source>
        <dbReference type="ARBA" id="ARBA00022771"/>
    </source>
</evidence>
<dbReference type="InterPro" id="IPR031940">
    <property type="entry name" value="DUF4772"/>
</dbReference>
<keyword evidence="5" id="KW-0805">Transcription regulation</keyword>
<keyword evidence="6" id="KW-0238">DNA-binding</keyword>
<evidence type="ECO:0000256" key="4">
    <source>
        <dbReference type="ARBA" id="ARBA00022833"/>
    </source>
</evidence>
<evidence type="ECO:0000313" key="11">
    <source>
        <dbReference type="RefSeq" id="XP_014668762.1"/>
    </source>
</evidence>
<organism evidence="10 11">
    <name type="scientific">Priapulus caudatus</name>
    <name type="common">Priapulid worm</name>
    <dbReference type="NCBI Taxonomy" id="37621"/>
    <lineage>
        <taxon>Eukaryota</taxon>
        <taxon>Metazoa</taxon>
        <taxon>Ecdysozoa</taxon>
        <taxon>Scalidophora</taxon>
        <taxon>Priapulida</taxon>
        <taxon>Priapulimorpha</taxon>
        <taxon>Priapulimorphida</taxon>
        <taxon>Priapulidae</taxon>
        <taxon>Priapulus</taxon>
    </lineage>
</organism>
<comment type="subcellular location">
    <subcellularLocation>
        <location evidence="1">Nucleus</location>
    </subcellularLocation>
</comment>
<reference evidence="11" key="1">
    <citation type="submission" date="2025-08" db="UniProtKB">
        <authorList>
            <consortium name="RefSeq"/>
        </authorList>
    </citation>
    <scope>IDENTIFICATION</scope>
</reference>
<evidence type="ECO:0000256" key="7">
    <source>
        <dbReference type="ARBA" id="ARBA00023163"/>
    </source>
</evidence>
<evidence type="ECO:0000256" key="1">
    <source>
        <dbReference type="ARBA" id="ARBA00004123"/>
    </source>
</evidence>
<dbReference type="PANTHER" id="PTHR13006:SF9">
    <property type="entry name" value="GLUCOSE TRANSPORTER 4 ENHANCER FACTOR, ISOFORM G"/>
    <property type="match status" value="1"/>
</dbReference>
<dbReference type="Proteomes" id="UP000695022">
    <property type="component" value="Unplaced"/>
</dbReference>
<evidence type="ECO:0000256" key="6">
    <source>
        <dbReference type="ARBA" id="ARBA00023125"/>
    </source>
</evidence>
<name>A0ABM1E991_PRICU</name>
<dbReference type="Pfam" id="PF15997">
    <property type="entry name" value="DUF4772"/>
    <property type="match status" value="1"/>
</dbReference>
<evidence type="ECO:0000256" key="5">
    <source>
        <dbReference type="ARBA" id="ARBA00023015"/>
    </source>
</evidence>
<evidence type="ECO:0000313" key="10">
    <source>
        <dbReference type="Proteomes" id="UP000695022"/>
    </source>
</evidence>